<dbReference type="Pfam" id="PF03460">
    <property type="entry name" value="NIR_SIR_ferr"/>
    <property type="match status" value="1"/>
</dbReference>
<comment type="caution">
    <text evidence="8">The sequence shown here is derived from an EMBL/GenBank/DDBJ whole genome shotgun (WGS) entry which is preliminary data.</text>
</comment>
<dbReference type="InterPro" id="IPR005117">
    <property type="entry name" value="NiRdtase/SiRdtase_haem-b_fer"/>
</dbReference>
<evidence type="ECO:0000313" key="8">
    <source>
        <dbReference type="EMBL" id="NYI09544.1"/>
    </source>
</evidence>
<dbReference type="GO" id="GO:0051539">
    <property type="term" value="F:4 iron, 4 sulfur cluster binding"/>
    <property type="evidence" value="ECO:0007669"/>
    <property type="project" value="UniProtKB-KW"/>
</dbReference>
<keyword evidence="9" id="KW-1185">Reference proteome</keyword>
<feature type="domain" description="Nitrite/Sulfite reductase ferredoxin-like" evidence="7">
    <location>
        <begin position="24"/>
        <end position="74"/>
    </location>
</feature>
<evidence type="ECO:0000256" key="1">
    <source>
        <dbReference type="ARBA" id="ARBA00022485"/>
    </source>
</evidence>
<keyword evidence="3" id="KW-0479">Metal-binding</keyword>
<protein>
    <submittedName>
        <fullName evidence="8">Precorrin-3B synthase</fullName>
        <ecNumber evidence="8">1.14.13.83</ecNumber>
    </submittedName>
</protein>
<dbReference type="PANTHER" id="PTHR32439:SF9">
    <property type="entry name" value="BLR3264 PROTEIN"/>
    <property type="match status" value="1"/>
</dbReference>
<reference evidence="8 9" key="1">
    <citation type="submission" date="2020-07" db="EMBL/GenBank/DDBJ databases">
        <title>Sequencing the genomes of 1000 actinobacteria strains.</title>
        <authorList>
            <person name="Klenk H.-P."/>
        </authorList>
    </citation>
    <scope>NUCLEOTIDE SEQUENCE [LARGE SCALE GENOMIC DNA]</scope>
    <source>
        <strain evidence="8 9">DSM 18248</strain>
    </source>
</reference>
<accession>A0A7Y9YEE6</accession>
<evidence type="ECO:0000256" key="2">
    <source>
        <dbReference type="ARBA" id="ARBA00022617"/>
    </source>
</evidence>
<dbReference type="InterPro" id="IPR036136">
    <property type="entry name" value="Nit/Sulf_reduc_fer-like_dom_sf"/>
</dbReference>
<evidence type="ECO:0000256" key="5">
    <source>
        <dbReference type="ARBA" id="ARBA00023004"/>
    </source>
</evidence>
<keyword evidence="1" id="KW-0004">4Fe-4S</keyword>
<dbReference type="Gene3D" id="3.90.480.10">
    <property type="entry name" value="Sulfite Reductase Hemoprotein,Domain 2"/>
    <property type="match status" value="1"/>
</dbReference>
<evidence type="ECO:0000256" key="3">
    <source>
        <dbReference type="ARBA" id="ARBA00022723"/>
    </source>
</evidence>
<dbReference type="InterPro" id="IPR051329">
    <property type="entry name" value="NIR_SIR_4Fe-4S"/>
</dbReference>
<evidence type="ECO:0000256" key="4">
    <source>
        <dbReference type="ARBA" id="ARBA00023002"/>
    </source>
</evidence>
<evidence type="ECO:0000313" key="9">
    <source>
        <dbReference type="Proteomes" id="UP000537326"/>
    </source>
</evidence>
<keyword evidence="2" id="KW-0349">Heme</keyword>
<dbReference type="SUPFAM" id="SSF55124">
    <property type="entry name" value="Nitrite/Sulfite reductase N-terminal domain-like"/>
    <property type="match status" value="1"/>
</dbReference>
<sequence length="300" mass="30921">MPVVSPRHRADRCPALFRPWPADDGLLVRLRLVGGRIPVSRLRALLDIAERWGDARVHLTTRANLQLRGLPAAATGAGAGGGEQVAAEVVGAVLATGLVPSRTHELVRNVLVSPQTGLAGGRADLRPVARDLDRLLCGSPALAALPGRFLFVLDDGRGDLADRECDLGLTALDDRTAQLRCGGPDPSRWGPVVPLAGAPRALVALAEEFLRRRGSGPRAAWHVAELGAPLLPVATADPRAVVSSPPLVHGAVAGGVHVHIPGGALDDRLMGDVEAAAGLGTDVVVTPWHGVLVPGAGAAA</sequence>
<evidence type="ECO:0000259" key="7">
    <source>
        <dbReference type="Pfam" id="PF03460"/>
    </source>
</evidence>
<name>A0A7Y9YEE6_9ACTN</name>
<keyword evidence="4 8" id="KW-0560">Oxidoreductase</keyword>
<dbReference type="InterPro" id="IPR045854">
    <property type="entry name" value="NO2/SO3_Rdtase_4Fe4S_sf"/>
</dbReference>
<organism evidence="8 9">
    <name type="scientific">Nocardioides marinus</name>
    <dbReference type="NCBI Taxonomy" id="374514"/>
    <lineage>
        <taxon>Bacteria</taxon>
        <taxon>Bacillati</taxon>
        <taxon>Actinomycetota</taxon>
        <taxon>Actinomycetes</taxon>
        <taxon>Propionibacteriales</taxon>
        <taxon>Nocardioidaceae</taxon>
        <taxon>Nocardioides</taxon>
    </lineage>
</organism>
<dbReference type="GO" id="GO:0046872">
    <property type="term" value="F:metal ion binding"/>
    <property type="evidence" value="ECO:0007669"/>
    <property type="project" value="UniProtKB-KW"/>
</dbReference>
<gene>
    <name evidence="8" type="ORF">BKA05_001059</name>
</gene>
<keyword evidence="6" id="KW-0411">Iron-sulfur</keyword>
<dbReference type="AlphaFoldDB" id="A0A7Y9YEE6"/>
<dbReference type="EC" id="1.14.13.83" evidence="8"/>
<dbReference type="GO" id="GO:0043818">
    <property type="term" value="F:precorrin-3B synthase activity"/>
    <property type="evidence" value="ECO:0007669"/>
    <property type="project" value="UniProtKB-EC"/>
</dbReference>
<proteinExistence type="predicted"/>
<evidence type="ECO:0000256" key="6">
    <source>
        <dbReference type="ARBA" id="ARBA00023014"/>
    </source>
</evidence>
<dbReference type="EMBL" id="JACBZI010000001">
    <property type="protein sequence ID" value="NYI09544.1"/>
    <property type="molecule type" value="Genomic_DNA"/>
</dbReference>
<dbReference type="RefSeq" id="WP_179530499.1">
    <property type="nucleotide sequence ID" value="NZ_BAAAPP010000012.1"/>
</dbReference>
<dbReference type="PANTHER" id="PTHR32439">
    <property type="entry name" value="FERREDOXIN--NITRITE REDUCTASE, CHLOROPLASTIC"/>
    <property type="match status" value="1"/>
</dbReference>
<dbReference type="SUPFAM" id="SSF56014">
    <property type="entry name" value="Nitrite and sulphite reductase 4Fe-4S domain-like"/>
    <property type="match status" value="1"/>
</dbReference>
<dbReference type="Proteomes" id="UP000537326">
    <property type="component" value="Unassembled WGS sequence"/>
</dbReference>
<dbReference type="Gene3D" id="3.30.413.10">
    <property type="entry name" value="Sulfite Reductase Hemoprotein, domain 1"/>
    <property type="match status" value="1"/>
</dbReference>
<keyword evidence="5" id="KW-0408">Iron</keyword>